<keyword evidence="8" id="KW-1185">Reference proteome</keyword>
<keyword evidence="3 4" id="KW-0346">Stress response</keyword>
<dbReference type="InterPro" id="IPR009012">
    <property type="entry name" value="GrpE_head"/>
</dbReference>
<dbReference type="NCBIfam" id="NF010738">
    <property type="entry name" value="PRK14140.1"/>
    <property type="match status" value="1"/>
</dbReference>
<dbReference type="HAMAP" id="MF_01151">
    <property type="entry name" value="GrpE"/>
    <property type="match status" value="1"/>
</dbReference>
<dbReference type="PROSITE" id="PS01071">
    <property type="entry name" value="GRPE"/>
    <property type="match status" value="1"/>
</dbReference>
<evidence type="ECO:0000313" key="7">
    <source>
        <dbReference type="EMBL" id="GGP21381.1"/>
    </source>
</evidence>
<comment type="function">
    <text evidence="3 4">Participates actively in the response to hyperosmotic and heat shock by preventing the aggregation of stress-denatured proteins, in association with DnaK and GrpE. It is the nucleotide exchange factor for DnaK and may function as a thermosensor. Unfolded proteins bind initially to DnaJ; upon interaction with the DnaJ-bound protein, DnaK hydrolyzes its bound ATP, resulting in the formation of a stable complex. GrpE releases ADP from DnaK; ATP binding to DnaK triggers the release of the substrate protein, thus completing the reaction cycle. Several rounds of ATP-dependent interactions between DnaJ, DnaK and GrpE are required for fully efficient folding.</text>
</comment>
<name>A0ABQ2P9W3_9NEIS</name>
<feature type="compositionally biased region" description="Polar residues" evidence="6">
    <location>
        <begin position="1"/>
        <end position="11"/>
    </location>
</feature>
<keyword evidence="2 3" id="KW-0143">Chaperone</keyword>
<dbReference type="Gene3D" id="2.30.22.10">
    <property type="entry name" value="Head domain of nucleotide exchange factor GrpE"/>
    <property type="match status" value="1"/>
</dbReference>
<protein>
    <recommendedName>
        <fullName evidence="3 4">Protein GrpE</fullName>
    </recommendedName>
    <alternativeName>
        <fullName evidence="3">HSP-70 cofactor</fullName>
    </alternativeName>
</protein>
<dbReference type="NCBIfam" id="NF010748">
    <property type="entry name" value="PRK14150.1"/>
    <property type="match status" value="1"/>
</dbReference>
<organism evidence="7 8">
    <name type="scientific">Silvimonas iriomotensis</name>
    <dbReference type="NCBI Taxonomy" id="449662"/>
    <lineage>
        <taxon>Bacteria</taxon>
        <taxon>Pseudomonadati</taxon>
        <taxon>Pseudomonadota</taxon>
        <taxon>Betaproteobacteria</taxon>
        <taxon>Neisseriales</taxon>
        <taxon>Chitinibacteraceae</taxon>
        <taxon>Silvimonas</taxon>
    </lineage>
</organism>
<comment type="similarity">
    <text evidence="1 3 5">Belongs to the GrpE family.</text>
</comment>
<evidence type="ECO:0000256" key="5">
    <source>
        <dbReference type="RuleBase" id="RU004478"/>
    </source>
</evidence>
<dbReference type="EMBL" id="BMLX01000002">
    <property type="protein sequence ID" value="GGP21381.1"/>
    <property type="molecule type" value="Genomic_DNA"/>
</dbReference>
<evidence type="ECO:0000256" key="4">
    <source>
        <dbReference type="RuleBase" id="RU000639"/>
    </source>
</evidence>
<dbReference type="RefSeq" id="WP_188704209.1">
    <property type="nucleotide sequence ID" value="NZ_BMLX01000002.1"/>
</dbReference>
<dbReference type="PANTHER" id="PTHR21237">
    <property type="entry name" value="GRPE PROTEIN"/>
    <property type="match status" value="1"/>
</dbReference>
<dbReference type="PRINTS" id="PR00773">
    <property type="entry name" value="GRPEPROTEIN"/>
</dbReference>
<keyword evidence="3" id="KW-0963">Cytoplasm</keyword>
<dbReference type="Pfam" id="PF01025">
    <property type="entry name" value="GrpE"/>
    <property type="match status" value="1"/>
</dbReference>
<dbReference type="Proteomes" id="UP000637267">
    <property type="component" value="Unassembled WGS sequence"/>
</dbReference>
<comment type="caution">
    <text evidence="7">The sequence shown here is derived from an EMBL/GenBank/DDBJ whole genome shotgun (WGS) entry which is preliminary data.</text>
</comment>
<comment type="subcellular location">
    <subcellularLocation>
        <location evidence="3">Cytoplasm</location>
    </subcellularLocation>
</comment>
<evidence type="ECO:0000256" key="2">
    <source>
        <dbReference type="ARBA" id="ARBA00023186"/>
    </source>
</evidence>
<evidence type="ECO:0000313" key="8">
    <source>
        <dbReference type="Proteomes" id="UP000637267"/>
    </source>
</evidence>
<proteinExistence type="inferred from homology"/>
<gene>
    <name evidence="3 7" type="primary">grpE</name>
    <name evidence="7" type="ORF">GCM10010970_20190</name>
</gene>
<dbReference type="NCBIfam" id="NF010737">
    <property type="entry name" value="PRK14139.1"/>
    <property type="match status" value="1"/>
</dbReference>
<accession>A0ABQ2P9W3</accession>
<dbReference type="Gene3D" id="3.90.20.20">
    <property type="match status" value="1"/>
</dbReference>
<dbReference type="InterPro" id="IPR013805">
    <property type="entry name" value="GrpE_CC"/>
</dbReference>
<sequence>MSGENENQPNLENAADLEVGAGEQAAADDGQLDVNLAALLAELDKARQDVLYVRAEAENIRRRAAEDNEKTRKFAVEKFARELLAVRDSLEMALADQSASFENLKTGVDLTNKQLAAAFEKADLKEINPLGEKLDPNKHQAISMAPADAEPNTVVQVMQKGYELSGRVIRPAMVVVAAPK</sequence>
<dbReference type="SUPFAM" id="SSF51064">
    <property type="entry name" value="Head domain of nucleotide exchange factor GrpE"/>
    <property type="match status" value="1"/>
</dbReference>
<dbReference type="CDD" id="cd00446">
    <property type="entry name" value="GrpE"/>
    <property type="match status" value="1"/>
</dbReference>
<evidence type="ECO:0000256" key="1">
    <source>
        <dbReference type="ARBA" id="ARBA00009054"/>
    </source>
</evidence>
<evidence type="ECO:0000256" key="6">
    <source>
        <dbReference type="SAM" id="MobiDB-lite"/>
    </source>
</evidence>
<reference evidence="8" key="1">
    <citation type="journal article" date="2019" name="Int. J. Syst. Evol. Microbiol.">
        <title>The Global Catalogue of Microorganisms (GCM) 10K type strain sequencing project: providing services to taxonomists for standard genome sequencing and annotation.</title>
        <authorList>
            <consortium name="The Broad Institute Genomics Platform"/>
            <consortium name="The Broad Institute Genome Sequencing Center for Infectious Disease"/>
            <person name="Wu L."/>
            <person name="Ma J."/>
        </authorList>
    </citation>
    <scope>NUCLEOTIDE SEQUENCE [LARGE SCALE GENOMIC DNA]</scope>
    <source>
        <strain evidence="8">CGMCC 1.8859</strain>
    </source>
</reference>
<feature type="region of interest" description="Disordered" evidence="6">
    <location>
        <begin position="1"/>
        <end position="26"/>
    </location>
</feature>
<comment type="subunit">
    <text evidence="3">Homodimer.</text>
</comment>
<evidence type="ECO:0000256" key="3">
    <source>
        <dbReference type="HAMAP-Rule" id="MF_01151"/>
    </source>
</evidence>
<dbReference type="InterPro" id="IPR000740">
    <property type="entry name" value="GrpE"/>
</dbReference>
<dbReference type="SUPFAM" id="SSF58014">
    <property type="entry name" value="Coiled-coil domain of nucleotide exchange factor GrpE"/>
    <property type="match status" value="1"/>
</dbReference>
<dbReference type="PANTHER" id="PTHR21237:SF23">
    <property type="entry name" value="GRPE PROTEIN HOMOLOG, MITOCHONDRIAL"/>
    <property type="match status" value="1"/>
</dbReference>